<evidence type="ECO:0000313" key="1">
    <source>
        <dbReference type="EMBL" id="GMF47123.1"/>
    </source>
</evidence>
<dbReference type="OrthoDB" id="94679at2759"/>
<accession>A0A9W7D1I9</accession>
<organism evidence="1 2">
    <name type="scientific">Phytophthora fragariaefolia</name>
    <dbReference type="NCBI Taxonomy" id="1490495"/>
    <lineage>
        <taxon>Eukaryota</taxon>
        <taxon>Sar</taxon>
        <taxon>Stramenopiles</taxon>
        <taxon>Oomycota</taxon>
        <taxon>Peronosporomycetes</taxon>
        <taxon>Peronosporales</taxon>
        <taxon>Peronosporaceae</taxon>
        <taxon>Phytophthora</taxon>
    </lineage>
</organism>
<sequence>MGWYVMVLQTEVLDVTAKGSLSDITMSTLSTKLFGSYPTVDVGSPNLANVAVNGSVFMDRDALSGRFIGVSIEMVLIRINCNGNRWGCILINLTTQEDPMASSYQVGLRSVEQNLINLIPTNTKNRFCVQQHTTDLGVQIDSYNCGIYVLLAFEAFVWGTSPGVVSKDMLQNIRYRYLNICM</sequence>
<dbReference type="InterPro" id="IPR038765">
    <property type="entry name" value="Papain-like_cys_pep_sf"/>
</dbReference>
<evidence type="ECO:0000313" key="2">
    <source>
        <dbReference type="Proteomes" id="UP001165121"/>
    </source>
</evidence>
<protein>
    <submittedName>
        <fullName evidence="1">Unnamed protein product</fullName>
    </submittedName>
</protein>
<proteinExistence type="predicted"/>
<dbReference type="Proteomes" id="UP001165121">
    <property type="component" value="Unassembled WGS sequence"/>
</dbReference>
<dbReference type="AlphaFoldDB" id="A0A9W7D1I9"/>
<keyword evidence="2" id="KW-1185">Reference proteome</keyword>
<dbReference type="Gene3D" id="3.40.395.10">
    <property type="entry name" value="Adenoviral Proteinase, Chain A"/>
    <property type="match status" value="1"/>
</dbReference>
<comment type="caution">
    <text evidence="1">The sequence shown here is derived from an EMBL/GenBank/DDBJ whole genome shotgun (WGS) entry which is preliminary data.</text>
</comment>
<gene>
    <name evidence="1" type="ORF">Pfra01_001764900</name>
</gene>
<reference evidence="1" key="1">
    <citation type="submission" date="2023-04" db="EMBL/GenBank/DDBJ databases">
        <title>Phytophthora fragariaefolia NBRC 109709.</title>
        <authorList>
            <person name="Ichikawa N."/>
            <person name="Sato H."/>
            <person name="Tonouchi N."/>
        </authorList>
    </citation>
    <scope>NUCLEOTIDE SEQUENCE</scope>
    <source>
        <strain evidence="1">NBRC 109709</strain>
    </source>
</reference>
<dbReference type="SUPFAM" id="SSF54001">
    <property type="entry name" value="Cysteine proteinases"/>
    <property type="match status" value="1"/>
</dbReference>
<dbReference type="EMBL" id="BSXT01002086">
    <property type="protein sequence ID" value="GMF47123.1"/>
    <property type="molecule type" value="Genomic_DNA"/>
</dbReference>
<name>A0A9W7D1I9_9STRA</name>